<dbReference type="InterPro" id="IPR014001">
    <property type="entry name" value="Helicase_ATP-bd"/>
</dbReference>
<dbReference type="SUPFAM" id="SSF52540">
    <property type="entry name" value="P-loop containing nucleoside triphosphate hydrolases"/>
    <property type="match status" value="1"/>
</dbReference>
<evidence type="ECO:0000313" key="13">
    <source>
        <dbReference type="Proteomes" id="UP000000442"/>
    </source>
</evidence>
<proteinExistence type="inferred from homology"/>
<evidence type="ECO:0000256" key="6">
    <source>
        <dbReference type="ARBA" id="ARBA00022801"/>
    </source>
</evidence>
<dbReference type="Gene3D" id="3.40.50.300">
    <property type="entry name" value="P-loop containing nucleotide triphosphate hydrolases"/>
    <property type="match status" value="2"/>
</dbReference>
<evidence type="ECO:0000256" key="7">
    <source>
        <dbReference type="ARBA" id="ARBA00022806"/>
    </source>
</evidence>
<dbReference type="GO" id="GO:0004518">
    <property type="term" value="F:nuclease activity"/>
    <property type="evidence" value="ECO:0007669"/>
    <property type="project" value="UniProtKB-KW"/>
</dbReference>
<dbReference type="InterPro" id="IPR006474">
    <property type="entry name" value="Helicase_Cas3_CRISPR-ass_core"/>
</dbReference>
<evidence type="ECO:0000256" key="3">
    <source>
        <dbReference type="ARBA" id="ARBA00022722"/>
    </source>
</evidence>
<evidence type="ECO:0000256" key="5">
    <source>
        <dbReference type="ARBA" id="ARBA00022741"/>
    </source>
</evidence>
<dbReference type="GO" id="GO:0051607">
    <property type="term" value="P:defense response to virus"/>
    <property type="evidence" value="ECO:0007669"/>
    <property type="project" value="UniProtKB-KW"/>
</dbReference>
<dbReference type="Gene3D" id="1.10.3210.30">
    <property type="match status" value="1"/>
</dbReference>
<dbReference type="GO" id="GO:0046872">
    <property type="term" value="F:metal ion binding"/>
    <property type="evidence" value="ECO:0007669"/>
    <property type="project" value="UniProtKB-KW"/>
</dbReference>
<evidence type="ECO:0000259" key="11">
    <source>
        <dbReference type="PROSITE" id="PS51643"/>
    </source>
</evidence>
<evidence type="ECO:0000256" key="8">
    <source>
        <dbReference type="ARBA" id="ARBA00022840"/>
    </source>
</evidence>
<keyword evidence="3" id="KW-0540">Nuclease</keyword>
<keyword evidence="6" id="KW-0378">Hydrolase</keyword>
<dbReference type="InterPro" id="IPR054712">
    <property type="entry name" value="Cas3-like_dom"/>
</dbReference>
<dbReference type="GO" id="GO:0003723">
    <property type="term" value="F:RNA binding"/>
    <property type="evidence" value="ECO:0007669"/>
    <property type="project" value="TreeGrafter"/>
</dbReference>
<dbReference type="Pfam" id="PF04851">
    <property type="entry name" value="ResIII"/>
    <property type="match status" value="1"/>
</dbReference>
<evidence type="ECO:0000256" key="9">
    <source>
        <dbReference type="ARBA" id="ARBA00023118"/>
    </source>
</evidence>
<dbReference type="AlphaFoldDB" id="C0QHV8"/>
<evidence type="ECO:0000256" key="1">
    <source>
        <dbReference type="ARBA" id="ARBA00006847"/>
    </source>
</evidence>
<dbReference type="PROSITE" id="PS51192">
    <property type="entry name" value="HELICASE_ATP_BIND_1"/>
    <property type="match status" value="1"/>
</dbReference>
<dbReference type="CDD" id="cd09641">
    <property type="entry name" value="Cas3''_I"/>
    <property type="match status" value="1"/>
</dbReference>
<dbReference type="Pfam" id="PF22590">
    <property type="entry name" value="Cas3-like_C_2"/>
    <property type="match status" value="1"/>
</dbReference>
<dbReference type="InterPro" id="IPR050547">
    <property type="entry name" value="DEAD_box_RNA_helicases"/>
</dbReference>
<dbReference type="PROSITE" id="PS51643">
    <property type="entry name" value="HD_CAS3"/>
    <property type="match status" value="1"/>
</dbReference>
<reference evidence="12 13" key="1">
    <citation type="journal article" date="2009" name="Environ. Microbiol.">
        <title>Genome sequence of Desulfobacterium autotrophicum HRM2, a marine sulfate reducer oxidizing organic carbon completely to carbon dioxide.</title>
        <authorList>
            <person name="Strittmatter A.W."/>
            <person name="Liesegang H."/>
            <person name="Rabus R."/>
            <person name="Decker I."/>
            <person name="Amann J."/>
            <person name="Andres S."/>
            <person name="Henne A."/>
            <person name="Fricke W.F."/>
            <person name="Martinez-Arias R."/>
            <person name="Bartels D."/>
            <person name="Goesmann A."/>
            <person name="Krause L."/>
            <person name="Puehler A."/>
            <person name="Klenk H.P."/>
            <person name="Richter M."/>
            <person name="Schuler M."/>
            <person name="Gloeckner F.O."/>
            <person name="Meyerdierks A."/>
            <person name="Gottschalk G."/>
            <person name="Amann R."/>
        </authorList>
    </citation>
    <scope>NUCLEOTIDE SEQUENCE [LARGE SCALE GENOMIC DNA]</scope>
    <source>
        <strain evidence="13">ATCC 43914 / DSM 3382 / HRM2</strain>
    </source>
</reference>
<dbReference type="InterPro" id="IPR006483">
    <property type="entry name" value="CRISPR-assoc_Cas3_HD"/>
</dbReference>
<evidence type="ECO:0000259" key="10">
    <source>
        <dbReference type="PROSITE" id="PS51192"/>
    </source>
</evidence>
<feature type="domain" description="HD Cas3-type" evidence="11">
    <location>
        <begin position="11"/>
        <end position="182"/>
    </location>
</feature>
<dbReference type="SMART" id="SM00487">
    <property type="entry name" value="DEXDc"/>
    <property type="match status" value="1"/>
</dbReference>
<dbReference type="eggNOG" id="COG1203">
    <property type="taxonomic scope" value="Bacteria"/>
</dbReference>
<keyword evidence="8" id="KW-0067">ATP-binding</keyword>
<accession>C0QHV8</accession>
<name>C0QHV8_DESAH</name>
<protein>
    <submittedName>
        <fullName evidence="12">CRISPR-associated helicase Cas3 (ATP-dependent DNA helicase)</fullName>
    </submittedName>
</protein>
<dbReference type="GO" id="GO:0003724">
    <property type="term" value="F:RNA helicase activity"/>
    <property type="evidence" value="ECO:0007669"/>
    <property type="project" value="TreeGrafter"/>
</dbReference>
<feature type="domain" description="Helicase ATP-binding" evidence="10">
    <location>
        <begin position="231"/>
        <end position="426"/>
    </location>
</feature>
<keyword evidence="7" id="KW-0347">Helicase</keyword>
<evidence type="ECO:0000256" key="4">
    <source>
        <dbReference type="ARBA" id="ARBA00022723"/>
    </source>
</evidence>
<keyword evidence="9" id="KW-0051">Antiviral defense</keyword>
<dbReference type="Proteomes" id="UP000000442">
    <property type="component" value="Chromosome"/>
</dbReference>
<dbReference type="PANTHER" id="PTHR47963:SF9">
    <property type="entry name" value="CRISPR-ASSOCIATED ENDONUCLEASE_HELICASE CAS3"/>
    <property type="match status" value="1"/>
</dbReference>
<dbReference type="NCBIfam" id="TIGR01596">
    <property type="entry name" value="cas3_HD"/>
    <property type="match status" value="1"/>
</dbReference>
<dbReference type="InterPro" id="IPR027417">
    <property type="entry name" value="P-loop_NTPase"/>
</dbReference>
<keyword evidence="5" id="KW-0547">Nucleotide-binding</keyword>
<comment type="similarity">
    <text evidence="2">In the central section; belongs to the CRISPR-associated helicase Cas3 family.</text>
</comment>
<evidence type="ECO:0000256" key="2">
    <source>
        <dbReference type="ARBA" id="ARBA00009046"/>
    </source>
</evidence>
<dbReference type="GO" id="GO:0005524">
    <property type="term" value="F:ATP binding"/>
    <property type="evidence" value="ECO:0007669"/>
    <property type="project" value="UniProtKB-KW"/>
</dbReference>
<dbReference type="KEGG" id="dat:HRM2_05520"/>
<gene>
    <name evidence="12" type="ordered locus">HRM2_05520</name>
</gene>
<organism evidence="12 13">
    <name type="scientific">Desulforapulum autotrophicum (strain ATCC 43914 / DSM 3382 / VKM B-1955 / HRM2)</name>
    <name type="common">Desulfobacterium autotrophicum</name>
    <dbReference type="NCBI Taxonomy" id="177437"/>
    <lineage>
        <taxon>Bacteria</taxon>
        <taxon>Pseudomonadati</taxon>
        <taxon>Thermodesulfobacteriota</taxon>
        <taxon>Desulfobacteria</taxon>
        <taxon>Desulfobacterales</taxon>
        <taxon>Desulfobacteraceae</taxon>
        <taxon>Desulforapulum</taxon>
    </lineage>
</organism>
<dbReference type="InterPro" id="IPR038257">
    <property type="entry name" value="CRISPR-assoc_Cas3_HD_sf"/>
</dbReference>
<keyword evidence="4" id="KW-0479">Metal-binding</keyword>
<dbReference type="EMBL" id="CP001087">
    <property type="protein sequence ID" value="ACN13666.1"/>
    <property type="molecule type" value="Genomic_DNA"/>
</dbReference>
<dbReference type="OrthoDB" id="9810236at2"/>
<comment type="similarity">
    <text evidence="1">In the N-terminal section; belongs to the CRISPR-associated nuclease Cas3-HD family.</text>
</comment>
<dbReference type="InterPro" id="IPR006935">
    <property type="entry name" value="Helicase/UvrB_N"/>
</dbReference>
<dbReference type="RefSeq" id="WP_012662915.1">
    <property type="nucleotide sequence ID" value="NC_012108.1"/>
</dbReference>
<dbReference type="CDD" id="cd17930">
    <property type="entry name" value="DEXHc_cas3"/>
    <property type="match status" value="1"/>
</dbReference>
<dbReference type="STRING" id="177437.HRM2_05520"/>
<dbReference type="NCBIfam" id="TIGR01587">
    <property type="entry name" value="cas3_core"/>
    <property type="match status" value="1"/>
</dbReference>
<dbReference type="GO" id="GO:0003677">
    <property type="term" value="F:DNA binding"/>
    <property type="evidence" value="ECO:0007669"/>
    <property type="project" value="InterPro"/>
</dbReference>
<dbReference type="GO" id="GO:0016787">
    <property type="term" value="F:hydrolase activity"/>
    <property type="evidence" value="ECO:0007669"/>
    <property type="project" value="UniProtKB-KW"/>
</dbReference>
<dbReference type="PANTHER" id="PTHR47963">
    <property type="entry name" value="DEAD-BOX ATP-DEPENDENT RNA HELICASE 47, MITOCHONDRIAL"/>
    <property type="match status" value="1"/>
</dbReference>
<evidence type="ECO:0000313" key="12">
    <source>
        <dbReference type="EMBL" id="ACN13666.1"/>
    </source>
</evidence>
<dbReference type="HOGENOM" id="CLU_010123_1_1_7"/>
<keyword evidence="13" id="KW-1185">Reference proteome</keyword>
<sequence length="753" mass="87862">MSSFNIDEHYSSHPDYPLQRHLSNIAASFDDDTHRKAAMFHDLGKLSDEFQNYLNDPDHKKGTTHALESALIYLWFVNCQLTPQTFAVFFSILKHHGDLEDVHDFLYYKLAFSEDLLEKDPGLEEKIRVICDRASILSDIDMRNLCDGFDLDDIVRENKLNLIQNYFLVKDVFSRLIFSDKYEAIFKESFSEKNETCWEEYLSRLIKLIESKKNKMASIRNQARNEILDNYRENRDKKIYIIEAPTGIGKTFSALHLALEICRDKNKKRIINALPMTSIIDQTYEEYGLVINDDDLLKFHHLTRSKSYGSSEGDEKKETNSLGRQQNDFIAMSWSSDKVIVTTFNQLFNAFYSNKNRDLIKFWTLRDSVVILDEIQAVPRILIQDLIKTILYLSEHFNIDFVIMSATIPAIKNFIPSEKIAELLDNRYFSMDFNNRYSLKIDTDINTPESLWSAITINYENVNSLLCVLNTKKLSLETYNELEHSIDSSELFFLNTNFIPKHRSEIIRNIRNRLKNNQKTLLVSTQVVEAGVDLDFDFGIREFAPLYSMIQTAGRVNREGTKTGAVLQVTNKIGFSPYHGNDLLKKEVSELFQSQMEENEILPILKKYFQMAIERTPPDPILLSPMKELKFQTVHNLFIDNYMKEIPNLSSVFIEVEVGLYSQFYYKIESLYEALKHPGISLEEKMNYRSRLKGVFKEISQYVINVSRDEVVDLKDFYKNVEIQVCPHEFIGDKKRYSINKGWLGEKSLDIHF</sequence>